<reference evidence="2" key="1">
    <citation type="journal article" date="2020" name="mSystems">
        <title>Genome- and Community-Level Interaction Insights into Carbon Utilization and Element Cycling Functions of Hydrothermarchaeota in Hydrothermal Sediment.</title>
        <authorList>
            <person name="Zhou Z."/>
            <person name="Liu Y."/>
            <person name="Xu W."/>
            <person name="Pan J."/>
            <person name="Luo Z.H."/>
            <person name="Li M."/>
        </authorList>
    </citation>
    <scope>NUCLEOTIDE SEQUENCE [LARGE SCALE GENOMIC DNA]</scope>
    <source>
        <strain evidence="2">SpSt-456</strain>
    </source>
</reference>
<dbReference type="Pfam" id="PF05016">
    <property type="entry name" value="ParE_toxin"/>
    <property type="match status" value="1"/>
</dbReference>
<evidence type="ECO:0000313" key="2">
    <source>
        <dbReference type="EMBL" id="HFK98747.1"/>
    </source>
</evidence>
<organism evidence="2">
    <name type="scientific">Desulfacinum infernum</name>
    <dbReference type="NCBI Taxonomy" id="35837"/>
    <lineage>
        <taxon>Bacteria</taxon>
        <taxon>Pseudomonadati</taxon>
        <taxon>Thermodesulfobacteriota</taxon>
        <taxon>Syntrophobacteria</taxon>
        <taxon>Syntrophobacterales</taxon>
        <taxon>Syntrophobacteraceae</taxon>
        <taxon>Desulfacinum</taxon>
    </lineage>
</organism>
<dbReference type="SUPFAM" id="SSF143011">
    <property type="entry name" value="RelE-like"/>
    <property type="match status" value="1"/>
</dbReference>
<dbReference type="EMBL" id="DSTK01000041">
    <property type="protein sequence ID" value="HFK98747.1"/>
    <property type="molecule type" value="Genomic_DNA"/>
</dbReference>
<dbReference type="InterPro" id="IPR007712">
    <property type="entry name" value="RelE/ParE_toxin"/>
</dbReference>
<keyword evidence="1" id="KW-1277">Toxin-antitoxin system</keyword>
<proteinExistence type="predicted"/>
<accession>A0A832A1E6</accession>
<name>A0A832A1E6_9BACT</name>
<comment type="caution">
    <text evidence="2">The sequence shown here is derived from an EMBL/GenBank/DDBJ whole genome shotgun (WGS) entry which is preliminary data.</text>
</comment>
<protein>
    <submittedName>
        <fullName evidence="2">Type II toxin-antitoxin system RelE/ParE family toxin</fullName>
    </submittedName>
</protein>
<gene>
    <name evidence="2" type="ORF">ENS06_15660</name>
</gene>
<sequence length="89" mass="10110">MDALRFSTGALKALRKAPVDVARRIRTKLDELARDPFTAANVKKLTRHPGDQFPVGDWRVISLIQKEEVVIQVVDIAQRKECIDERPDS</sequence>
<dbReference type="Gene3D" id="3.30.2310.20">
    <property type="entry name" value="RelE-like"/>
    <property type="match status" value="1"/>
</dbReference>
<evidence type="ECO:0000256" key="1">
    <source>
        <dbReference type="ARBA" id="ARBA00022649"/>
    </source>
</evidence>
<dbReference type="InterPro" id="IPR035093">
    <property type="entry name" value="RelE/ParE_toxin_dom_sf"/>
</dbReference>
<dbReference type="AlphaFoldDB" id="A0A832A1E6"/>